<evidence type="ECO:0000313" key="3">
    <source>
        <dbReference type="Proteomes" id="UP001500827"/>
    </source>
</evidence>
<dbReference type="EMBL" id="BAABBM010000001">
    <property type="protein sequence ID" value="GAA3895358.1"/>
    <property type="molecule type" value="Genomic_DNA"/>
</dbReference>
<dbReference type="InterPro" id="IPR043005">
    <property type="entry name" value="MvaI_BcnI_rec"/>
</dbReference>
<organism evidence="2 3">
    <name type="scientific">Sphingomonas limnosediminicola</name>
    <dbReference type="NCBI Taxonomy" id="940133"/>
    <lineage>
        <taxon>Bacteria</taxon>
        <taxon>Pseudomonadati</taxon>
        <taxon>Pseudomonadota</taxon>
        <taxon>Alphaproteobacteria</taxon>
        <taxon>Sphingomonadales</taxon>
        <taxon>Sphingomonadaceae</taxon>
        <taxon>Sphingomonas</taxon>
    </lineage>
</organism>
<feature type="domain" description="MvaI/BcnI restriction endonuclease" evidence="1">
    <location>
        <begin position="164"/>
        <end position="388"/>
    </location>
</feature>
<dbReference type="Proteomes" id="UP001500827">
    <property type="component" value="Unassembled WGS sequence"/>
</dbReference>
<dbReference type="InterPro" id="IPR043004">
    <property type="entry name" value="MvaI_BcnI_cat"/>
</dbReference>
<reference evidence="3" key="1">
    <citation type="journal article" date="2019" name="Int. J. Syst. Evol. Microbiol.">
        <title>The Global Catalogue of Microorganisms (GCM) 10K type strain sequencing project: providing services to taxonomists for standard genome sequencing and annotation.</title>
        <authorList>
            <consortium name="The Broad Institute Genomics Platform"/>
            <consortium name="The Broad Institute Genome Sequencing Center for Infectious Disease"/>
            <person name="Wu L."/>
            <person name="Ma J."/>
        </authorList>
    </citation>
    <scope>NUCLEOTIDE SEQUENCE [LARGE SCALE GENOMIC DNA]</scope>
    <source>
        <strain evidence="3">JCM 17543</strain>
    </source>
</reference>
<comment type="caution">
    <text evidence="2">The sequence shown here is derived from an EMBL/GenBank/DDBJ whole genome shotgun (WGS) entry which is preliminary data.</text>
</comment>
<dbReference type="InterPro" id="IPR029127">
    <property type="entry name" value="MvaI_BcnI"/>
</dbReference>
<keyword evidence="3" id="KW-1185">Reference proteome</keyword>
<protein>
    <recommendedName>
        <fullName evidence="1">MvaI/BcnI restriction endonuclease domain-containing protein</fullName>
    </recommendedName>
</protein>
<accession>A0ABP7L5K0</accession>
<gene>
    <name evidence="2" type="ORF">GCM10022276_13040</name>
</gene>
<dbReference type="Pfam" id="PF15515">
    <property type="entry name" value="MvaI_BcnI"/>
    <property type="match status" value="1"/>
</dbReference>
<dbReference type="Gene3D" id="3.40.210.20">
    <property type="entry name" value="MvaI/BcnI restriction endonuclease, catalytic domain"/>
    <property type="match status" value="1"/>
</dbReference>
<evidence type="ECO:0000259" key="1">
    <source>
        <dbReference type="Pfam" id="PF15515"/>
    </source>
</evidence>
<dbReference type="Gene3D" id="3.30.70.3570">
    <property type="entry name" value="MvaI/BcnI restriction endonuclease, recognition domain"/>
    <property type="match status" value="1"/>
</dbReference>
<proteinExistence type="predicted"/>
<name>A0ABP7L5K0_9SPHN</name>
<evidence type="ECO:0000313" key="2">
    <source>
        <dbReference type="EMBL" id="GAA3895358.1"/>
    </source>
</evidence>
<sequence>MLASSDFPVEEALELLTRNDIDAALLVPTPTGLKKSILDATDDLRAYFRDQGFHDYAAQGQGQDEKVVRDAFFVRPNGLEKTRVSLYRPVTKNGDPRIWPGQATRRNAEAFNLLALVVLDGVLYIANLSDASVRASLEDPASTFRRILARSRTPDLPVVNELLGRLREVAKKGFVKTLRPGDTGVGMTLETLLGIAANSNRAPDFKGVELKAKRLGRTLNRSSLFSQVPDWKLSPAGSALGLLNRRGYVRDGRRQLYHELDASKTNSLGLKLDLDEENDWLRQVHVDVTTGAVTHDVTWRMEALRKRLATKHAETFWVRAKCRGRGPDEEFCYVEVEHTREPKVRNLEALIEAGVISMDYTLSKISETRARDHGYLFKIHPANLGALFPPSRVYALA</sequence>
<dbReference type="RefSeq" id="WP_344698865.1">
    <property type="nucleotide sequence ID" value="NZ_BAABBM010000001.1"/>
</dbReference>
<dbReference type="CDD" id="cd22347">
    <property type="entry name" value="PDDEXK_nuclease"/>
    <property type="match status" value="1"/>
</dbReference>